<dbReference type="InterPro" id="IPR006680">
    <property type="entry name" value="Amidohydro-rel"/>
</dbReference>
<dbReference type="InterPro" id="IPR052358">
    <property type="entry name" value="Aro_Compnd_Degr_Hydrolases"/>
</dbReference>
<dbReference type="InterPro" id="IPR032466">
    <property type="entry name" value="Metal_Hydrolase"/>
</dbReference>
<feature type="domain" description="Amidohydrolase-related" evidence="2">
    <location>
        <begin position="8"/>
        <end position="235"/>
    </location>
</feature>
<protein>
    <submittedName>
        <fullName evidence="3">Amidohydrolase 2</fullName>
    </submittedName>
</protein>
<name>A0A6G1LNG1_9PEZI</name>
<feature type="compositionally biased region" description="Polar residues" evidence="1">
    <location>
        <begin position="10"/>
        <end position="25"/>
    </location>
</feature>
<accession>A0A6G1LNG1</accession>
<dbReference type="Pfam" id="PF04909">
    <property type="entry name" value="Amidohydro_2"/>
    <property type="match status" value="1"/>
</dbReference>
<sequence length="271" mass="30131">MHIVDPTRFPLSQTAQYQPSPHTLSQARTSLTHQLGIDKLVIVQPSIYGADNSCTLDALRRLGPEKARAVVQFDPDVISKEELTEWYEIGVRGVRLNFKSIGREVKEEELRNEVLKHVHAAAHLPSWVIGLYIPMSSIPLLEPLVPLLPPSMKICIDHFGSPNPSSLSLPPHEIPGFSSLLRLLQGGKTWVKLSAGYRLSEDPRDKGLEGVCKALVRERADRCVFATDWPHTRFEGVEIGGFVEAVIDWAEEEGVGFKTVGVENAEILFGR</sequence>
<evidence type="ECO:0000256" key="1">
    <source>
        <dbReference type="SAM" id="MobiDB-lite"/>
    </source>
</evidence>
<dbReference type="PANTHER" id="PTHR35563">
    <property type="entry name" value="BARREL METAL-DEPENDENT HYDROLASE, PUTATIVE (AFU_ORTHOLOGUE AFUA_1G16240)-RELATED"/>
    <property type="match status" value="1"/>
</dbReference>
<evidence type="ECO:0000313" key="3">
    <source>
        <dbReference type="EMBL" id="KAF2774102.1"/>
    </source>
</evidence>
<dbReference type="OrthoDB" id="2135488at2759"/>
<keyword evidence="4" id="KW-1185">Reference proteome</keyword>
<dbReference type="PANTHER" id="PTHR35563:SF2">
    <property type="entry name" value="BARREL METAL-DEPENDENT HYDROLASE, PUTATIVE (AFU_ORTHOLOGUE AFUA_1G16240)-RELATED"/>
    <property type="match status" value="1"/>
</dbReference>
<evidence type="ECO:0000259" key="2">
    <source>
        <dbReference type="Pfam" id="PF04909"/>
    </source>
</evidence>
<reference evidence="3" key="1">
    <citation type="journal article" date="2020" name="Stud. Mycol.">
        <title>101 Dothideomycetes genomes: a test case for predicting lifestyles and emergence of pathogens.</title>
        <authorList>
            <person name="Haridas S."/>
            <person name="Albert R."/>
            <person name="Binder M."/>
            <person name="Bloem J."/>
            <person name="Labutti K."/>
            <person name="Salamov A."/>
            <person name="Andreopoulos B."/>
            <person name="Baker S."/>
            <person name="Barry K."/>
            <person name="Bills G."/>
            <person name="Bluhm B."/>
            <person name="Cannon C."/>
            <person name="Castanera R."/>
            <person name="Culley D."/>
            <person name="Daum C."/>
            <person name="Ezra D."/>
            <person name="Gonzalez J."/>
            <person name="Henrissat B."/>
            <person name="Kuo A."/>
            <person name="Liang C."/>
            <person name="Lipzen A."/>
            <person name="Lutzoni F."/>
            <person name="Magnuson J."/>
            <person name="Mondo S."/>
            <person name="Nolan M."/>
            <person name="Ohm R."/>
            <person name="Pangilinan J."/>
            <person name="Park H.-J."/>
            <person name="Ramirez L."/>
            <person name="Alfaro M."/>
            <person name="Sun H."/>
            <person name="Tritt A."/>
            <person name="Yoshinaga Y."/>
            <person name="Zwiers L.-H."/>
            <person name="Turgeon B."/>
            <person name="Goodwin S."/>
            <person name="Spatafora J."/>
            <person name="Crous P."/>
            <person name="Grigoriev I."/>
        </authorList>
    </citation>
    <scope>NUCLEOTIDE SEQUENCE</scope>
    <source>
        <strain evidence="3">CBS 116005</strain>
    </source>
</reference>
<gene>
    <name evidence="3" type="ORF">EJ03DRAFT_340396</name>
</gene>
<dbReference type="SUPFAM" id="SSF51556">
    <property type="entry name" value="Metallo-dependent hydrolases"/>
    <property type="match status" value="1"/>
</dbReference>
<feature type="region of interest" description="Disordered" evidence="1">
    <location>
        <begin position="1"/>
        <end position="25"/>
    </location>
</feature>
<dbReference type="Gene3D" id="3.20.20.140">
    <property type="entry name" value="Metal-dependent hydrolases"/>
    <property type="match status" value="1"/>
</dbReference>
<proteinExistence type="predicted"/>
<dbReference type="Proteomes" id="UP000799436">
    <property type="component" value="Unassembled WGS sequence"/>
</dbReference>
<dbReference type="EMBL" id="ML995808">
    <property type="protein sequence ID" value="KAF2774102.1"/>
    <property type="molecule type" value="Genomic_DNA"/>
</dbReference>
<dbReference type="GO" id="GO:0016787">
    <property type="term" value="F:hydrolase activity"/>
    <property type="evidence" value="ECO:0007669"/>
    <property type="project" value="UniProtKB-KW"/>
</dbReference>
<evidence type="ECO:0000313" key="4">
    <source>
        <dbReference type="Proteomes" id="UP000799436"/>
    </source>
</evidence>
<keyword evidence="3" id="KW-0378">Hydrolase</keyword>
<organism evidence="3 4">
    <name type="scientific">Teratosphaeria nubilosa</name>
    <dbReference type="NCBI Taxonomy" id="161662"/>
    <lineage>
        <taxon>Eukaryota</taxon>
        <taxon>Fungi</taxon>
        <taxon>Dikarya</taxon>
        <taxon>Ascomycota</taxon>
        <taxon>Pezizomycotina</taxon>
        <taxon>Dothideomycetes</taxon>
        <taxon>Dothideomycetidae</taxon>
        <taxon>Mycosphaerellales</taxon>
        <taxon>Teratosphaeriaceae</taxon>
        <taxon>Teratosphaeria</taxon>
    </lineage>
</organism>
<dbReference type="AlphaFoldDB" id="A0A6G1LNG1"/>